<dbReference type="GO" id="GO:0046872">
    <property type="term" value="F:metal ion binding"/>
    <property type="evidence" value="ECO:0007669"/>
    <property type="project" value="UniProtKB-KW"/>
</dbReference>
<dbReference type="EC" id="6.5.1.2" evidence="2 14"/>
<dbReference type="InterPro" id="IPR041663">
    <property type="entry name" value="DisA/LigA_HHH"/>
</dbReference>
<dbReference type="Pfam" id="PF12826">
    <property type="entry name" value="HHH_2"/>
    <property type="match status" value="1"/>
</dbReference>
<feature type="binding site" evidence="14">
    <location>
        <position position="293"/>
    </location>
    <ligand>
        <name>NAD(+)</name>
        <dbReference type="ChEBI" id="CHEBI:57540"/>
    </ligand>
</feature>
<comment type="caution">
    <text evidence="14">Lacks conserved residue(s) required for the propagation of feature annotation.</text>
</comment>
<comment type="function">
    <text evidence="1 14">DNA ligase that catalyzes the formation of phosphodiester linkages between 5'-phosphoryl and 3'-hydroxyl groups in double-stranded DNA using NAD as a coenzyme and as the energy source for the reaction. It is essential for DNA replication and repair of damaged DNA.</text>
</comment>
<dbReference type="Gene3D" id="3.30.470.30">
    <property type="entry name" value="DNA ligase/mRNA capping enzyme"/>
    <property type="match status" value="1"/>
</dbReference>
<dbReference type="EMBL" id="DRKP01000017">
    <property type="protein sequence ID" value="HEB95089.1"/>
    <property type="molecule type" value="Genomic_DNA"/>
</dbReference>
<dbReference type="FunFam" id="1.10.150.20:FF:000006">
    <property type="entry name" value="DNA ligase"/>
    <property type="match status" value="1"/>
</dbReference>
<evidence type="ECO:0000256" key="9">
    <source>
        <dbReference type="ARBA" id="ARBA00022842"/>
    </source>
</evidence>
<evidence type="ECO:0000256" key="15">
    <source>
        <dbReference type="RuleBase" id="RU000618"/>
    </source>
</evidence>
<dbReference type="Gene3D" id="1.10.287.610">
    <property type="entry name" value="Helix hairpin bin"/>
    <property type="match status" value="1"/>
</dbReference>
<feature type="binding site" evidence="14">
    <location>
        <position position="435"/>
    </location>
    <ligand>
        <name>Zn(2+)</name>
        <dbReference type="ChEBI" id="CHEBI:29105"/>
    </ligand>
</feature>
<dbReference type="GO" id="GO:0005829">
    <property type="term" value="C:cytosol"/>
    <property type="evidence" value="ECO:0007669"/>
    <property type="project" value="TreeGrafter"/>
</dbReference>
<dbReference type="GO" id="GO:0003677">
    <property type="term" value="F:DNA binding"/>
    <property type="evidence" value="ECO:0007669"/>
    <property type="project" value="InterPro"/>
</dbReference>
<evidence type="ECO:0000256" key="7">
    <source>
        <dbReference type="ARBA" id="ARBA00022763"/>
    </source>
</evidence>
<reference evidence="17" key="1">
    <citation type="journal article" date="2020" name="mSystems">
        <title>Genome- and Community-Level Interaction Insights into Carbon Utilization and Element Cycling Functions of Hydrothermarchaeota in Hydrothermal Sediment.</title>
        <authorList>
            <person name="Zhou Z."/>
            <person name="Liu Y."/>
            <person name="Xu W."/>
            <person name="Pan J."/>
            <person name="Luo Z.H."/>
            <person name="Li M."/>
        </authorList>
    </citation>
    <scope>NUCLEOTIDE SEQUENCE [LARGE SCALE GENOMIC DNA]</scope>
    <source>
        <strain evidence="17">HyVt-443</strain>
    </source>
</reference>
<evidence type="ECO:0000256" key="6">
    <source>
        <dbReference type="ARBA" id="ARBA00022723"/>
    </source>
</evidence>
<evidence type="ECO:0000256" key="10">
    <source>
        <dbReference type="ARBA" id="ARBA00023027"/>
    </source>
</evidence>
<dbReference type="Pfam" id="PF14520">
    <property type="entry name" value="HHH_5"/>
    <property type="match status" value="1"/>
</dbReference>
<dbReference type="Gene3D" id="1.10.150.20">
    <property type="entry name" value="5' to 3' exonuclease, C-terminal subdomain"/>
    <property type="match status" value="2"/>
</dbReference>
<dbReference type="SMART" id="SM00292">
    <property type="entry name" value="BRCT"/>
    <property type="match status" value="1"/>
</dbReference>
<dbReference type="CDD" id="cd00114">
    <property type="entry name" value="LIGANc"/>
    <property type="match status" value="1"/>
</dbReference>
<feature type="domain" description="BRCT" evidence="16">
    <location>
        <begin position="594"/>
        <end position="673"/>
    </location>
</feature>
<dbReference type="HAMAP" id="MF_01588">
    <property type="entry name" value="DNA_ligase_A"/>
    <property type="match status" value="1"/>
</dbReference>
<dbReference type="SUPFAM" id="SSF56091">
    <property type="entry name" value="DNA ligase/mRNA capping enzyme, catalytic domain"/>
    <property type="match status" value="1"/>
</dbReference>
<dbReference type="Proteomes" id="UP000886251">
    <property type="component" value="Unassembled WGS sequence"/>
</dbReference>
<feature type="binding site" evidence="14">
    <location>
        <position position="317"/>
    </location>
    <ligand>
        <name>NAD(+)</name>
        <dbReference type="ChEBI" id="CHEBI:57540"/>
    </ligand>
</feature>
<dbReference type="Pfam" id="PF01653">
    <property type="entry name" value="DNA_ligase_aden"/>
    <property type="match status" value="1"/>
</dbReference>
<accession>A0A831W220</accession>
<dbReference type="FunFam" id="3.30.470.30:FF:000001">
    <property type="entry name" value="DNA ligase"/>
    <property type="match status" value="1"/>
</dbReference>
<keyword evidence="5 14" id="KW-0235">DNA replication</keyword>
<dbReference type="InterPro" id="IPR003583">
    <property type="entry name" value="Hlx-hairpin-Hlx_DNA-bd_motif"/>
</dbReference>
<dbReference type="SUPFAM" id="SSF50249">
    <property type="entry name" value="Nucleic acid-binding proteins"/>
    <property type="match status" value="1"/>
</dbReference>
<evidence type="ECO:0000256" key="14">
    <source>
        <dbReference type="HAMAP-Rule" id="MF_01588"/>
    </source>
</evidence>
<dbReference type="InterPro" id="IPR036420">
    <property type="entry name" value="BRCT_dom_sf"/>
</dbReference>
<dbReference type="InterPro" id="IPR013839">
    <property type="entry name" value="DNAligase_adenylation"/>
</dbReference>
<dbReference type="GO" id="GO:0003911">
    <property type="term" value="F:DNA ligase (NAD+) activity"/>
    <property type="evidence" value="ECO:0007669"/>
    <property type="project" value="UniProtKB-UniRule"/>
</dbReference>
<dbReference type="PROSITE" id="PS01056">
    <property type="entry name" value="DNA_LIGASE_N2"/>
    <property type="match status" value="1"/>
</dbReference>
<gene>
    <name evidence="14 17" type="primary">ligA</name>
    <name evidence="17" type="ORF">ENI96_01500</name>
</gene>
<organism evidence="17">
    <name type="scientific">Sedimenticola thiotaurini</name>
    <dbReference type="NCBI Taxonomy" id="1543721"/>
    <lineage>
        <taxon>Bacteria</taxon>
        <taxon>Pseudomonadati</taxon>
        <taxon>Pseudomonadota</taxon>
        <taxon>Gammaproteobacteria</taxon>
        <taxon>Chromatiales</taxon>
        <taxon>Sedimenticolaceae</taxon>
        <taxon>Sedimenticola</taxon>
    </lineage>
</organism>
<dbReference type="AlphaFoldDB" id="A0A831W220"/>
<comment type="caution">
    <text evidence="17">The sequence shown here is derived from an EMBL/GenBank/DDBJ whole genome shotgun (WGS) entry which is preliminary data.</text>
</comment>
<dbReference type="InterPro" id="IPR001357">
    <property type="entry name" value="BRCT_dom"/>
</dbReference>
<dbReference type="PROSITE" id="PS50172">
    <property type="entry name" value="BRCT"/>
    <property type="match status" value="1"/>
</dbReference>
<dbReference type="GO" id="GO:0006260">
    <property type="term" value="P:DNA replication"/>
    <property type="evidence" value="ECO:0007669"/>
    <property type="project" value="UniProtKB-KW"/>
</dbReference>
<dbReference type="Gene3D" id="3.40.50.10190">
    <property type="entry name" value="BRCT domain"/>
    <property type="match status" value="1"/>
</dbReference>
<dbReference type="InterPro" id="IPR018239">
    <property type="entry name" value="DNA_ligase_AS"/>
</dbReference>
<dbReference type="InterPro" id="IPR012340">
    <property type="entry name" value="NA-bd_OB-fold"/>
</dbReference>
<dbReference type="PROSITE" id="PS01055">
    <property type="entry name" value="DNA_LIGASE_N1"/>
    <property type="match status" value="1"/>
</dbReference>
<evidence type="ECO:0000256" key="11">
    <source>
        <dbReference type="ARBA" id="ARBA00023204"/>
    </source>
</evidence>
<comment type="cofactor">
    <cofactor evidence="14">
        <name>Mg(2+)</name>
        <dbReference type="ChEBI" id="CHEBI:18420"/>
    </cofactor>
    <cofactor evidence="14">
        <name>Mn(2+)</name>
        <dbReference type="ChEBI" id="CHEBI:29035"/>
    </cofactor>
</comment>
<keyword evidence="8 14" id="KW-0862">Zinc</keyword>
<keyword evidence="7 14" id="KW-0227">DNA damage</keyword>
<dbReference type="SMART" id="SM00532">
    <property type="entry name" value="LIGANc"/>
    <property type="match status" value="1"/>
</dbReference>
<feature type="binding site" evidence="14">
    <location>
        <position position="176"/>
    </location>
    <ligand>
        <name>NAD(+)</name>
        <dbReference type="ChEBI" id="CHEBI:57540"/>
    </ligand>
</feature>
<dbReference type="FunFam" id="2.40.50.140:FF:000012">
    <property type="entry name" value="DNA ligase"/>
    <property type="match status" value="1"/>
</dbReference>
<dbReference type="PIRSF" id="PIRSF001604">
    <property type="entry name" value="LigA"/>
    <property type="match status" value="1"/>
</dbReference>
<evidence type="ECO:0000256" key="2">
    <source>
        <dbReference type="ARBA" id="ARBA00012722"/>
    </source>
</evidence>
<evidence type="ECO:0000256" key="4">
    <source>
        <dbReference type="ARBA" id="ARBA00022598"/>
    </source>
</evidence>
<dbReference type="FunFam" id="1.10.287.610:FF:000002">
    <property type="entry name" value="DNA ligase"/>
    <property type="match status" value="1"/>
</dbReference>
<dbReference type="Pfam" id="PF03120">
    <property type="entry name" value="OB_DNA_ligase"/>
    <property type="match status" value="1"/>
</dbReference>
<dbReference type="NCBIfam" id="TIGR00575">
    <property type="entry name" value="dnlj"/>
    <property type="match status" value="1"/>
</dbReference>
<feature type="binding site" evidence="14">
    <location>
        <begin position="84"/>
        <end position="85"/>
    </location>
    <ligand>
        <name>NAD(+)</name>
        <dbReference type="ChEBI" id="CHEBI:57540"/>
    </ligand>
</feature>
<feature type="binding site" evidence="14">
    <location>
        <position position="414"/>
    </location>
    <ligand>
        <name>Zn(2+)</name>
        <dbReference type="ChEBI" id="CHEBI:29105"/>
    </ligand>
</feature>
<feature type="binding site" evidence="14">
    <location>
        <position position="116"/>
    </location>
    <ligand>
        <name>NAD(+)</name>
        <dbReference type="ChEBI" id="CHEBI:57540"/>
    </ligand>
</feature>
<proteinExistence type="inferred from homology"/>
<evidence type="ECO:0000256" key="5">
    <source>
        <dbReference type="ARBA" id="ARBA00022705"/>
    </source>
</evidence>
<dbReference type="PANTHER" id="PTHR23389">
    <property type="entry name" value="CHROMOSOME TRANSMISSION FIDELITY FACTOR 18"/>
    <property type="match status" value="1"/>
</dbReference>
<keyword evidence="11 14" id="KW-0234">DNA repair</keyword>
<evidence type="ECO:0000256" key="13">
    <source>
        <dbReference type="ARBA" id="ARBA00060881"/>
    </source>
</evidence>
<name>A0A831W220_9GAMM</name>
<dbReference type="Pfam" id="PF00533">
    <property type="entry name" value="BRCT"/>
    <property type="match status" value="1"/>
</dbReference>
<evidence type="ECO:0000259" key="16">
    <source>
        <dbReference type="PROSITE" id="PS50172"/>
    </source>
</evidence>
<comment type="similarity">
    <text evidence="13 14">Belongs to the NAD-dependent DNA ligase family. LigA subfamily.</text>
</comment>
<dbReference type="InterPro" id="IPR001679">
    <property type="entry name" value="DNA_ligase"/>
</dbReference>
<evidence type="ECO:0000256" key="8">
    <source>
        <dbReference type="ARBA" id="ARBA00022833"/>
    </source>
</evidence>
<keyword evidence="6 14" id="KW-0479">Metal-binding</keyword>
<dbReference type="SMART" id="SM00278">
    <property type="entry name" value="HhH1"/>
    <property type="match status" value="4"/>
</dbReference>
<dbReference type="InterPro" id="IPR033136">
    <property type="entry name" value="DNA_ligase_CS"/>
</dbReference>
<dbReference type="InterPro" id="IPR004150">
    <property type="entry name" value="NAD_DNA_ligase_OB"/>
</dbReference>
<sequence length="673" mass="75323">MSVPARVRKRVEWLRREIDRHNYQYYVLDDPLIPDSEYDRLMRELQQLEQRYPELIVPESPTQRVGAEPLEGFEEVVHRIPMLSLENAFSDEEVAEFDRRVRERLGIDGAVDYAAEPKLDGLAISLRYEDGVLVQGATRGDGTRGEDVTRNVRTIPSVPLHLLGEGWPRILEVRGEVYMPRSGFEALNREALRKGEKTFANPRNAAAGSLRQLDPRITAQRPLAMFCYGFGELSDGDLADTYSDSIRRLIPWGLRVSPELRVVEGVAGCHAYFQRMAERRDALDYDIDGVVFKVNSLERQQRLGFVSRAPRWAVARKFPAQEEMTRLLAIDIQVGRTGAITPVARLEPVRVAGVTVTNATLHNEEEIRRKDIRIGDWVIVRRAGDVIPQIVRVVPDRRPKNARVFHMPKHCPVCGSELIRDGDGIILRCSGGLFCPAQRREAIRHFASRRAMDIEGLGEKLVDQLVEKGLVHSPADLYDLDQQTLAGLERMGEKSAANLIRALEQSKHTTLARFLFALGIREVGEATALALANHFGDFDAIRNADEEALMEVPDVGPVVAEHIVTFFRQPHNREVIERLLAAGIHWDPVPRAPARRSPVAGRTIVLTGTLSRPRSEIKEQLQALGARVAGSVSKKTDYVVAGADAGSKLARARELGVTVLDEAGLERLLEGEE</sequence>
<dbReference type="SUPFAM" id="SSF47781">
    <property type="entry name" value="RuvA domain 2-like"/>
    <property type="match status" value="1"/>
</dbReference>
<evidence type="ECO:0000313" key="17">
    <source>
        <dbReference type="EMBL" id="HEB95089.1"/>
    </source>
</evidence>
<evidence type="ECO:0000256" key="1">
    <source>
        <dbReference type="ARBA" id="ARBA00004067"/>
    </source>
</evidence>
<feature type="binding site" evidence="14">
    <location>
        <position position="139"/>
    </location>
    <ligand>
        <name>NAD(+)</name>
        <dbReference type="ChEBI" id="CHEBI:57540"/>
    </ligand>
</feature>
<dbReference type="InterPro" id="IPR010994">
    <property type="entry name" value="RuvA_2-like"/>
</dbReference>
<evidence type="ECO:0000256" key="12">
    <source>
        <dbReference type="ARBA" id="ARBA00034005"/>
    </source>
</evidence>
<dbReference type="Gene3D" id="2.40.50.140">
    <property type="entry name" value="Nucleic acid-binding proteins"/>
    <property type="match status" value="1"/>
</dbReference>
<dbReference type="Pfam" id="PF03119">
    <property type="entry name" value="DNA_ligase_ZBD"/>
    <property type="match status" value="1"/>
</dbReference>
<dbReference type="InterPro" id="IPR013840">
    <property type="entry name" value="DNAligase_N"/>
</dbReference>
<dbReference type="NCBIfam" id="NF005932">
    <property type="entry name" value="PRK07956.1"/>
    <property type="match status" value="1"/>
</dbReference>
<feature type="active site" description="N6-AMP-lysine intermediate" evidence="14">
    <location>
        <position position="118"/>
    </location>
</feature>
<dbReference type="Gene3D" id="6.20.10.30">
    <property type="match status" value="1"/>
</dbReference>
<dbReference type="InterPro" id="IPR004149">
    <property type="entry name" value="Znf_DNAligase_C4"/>
</dbReference>
<dbReference type="CDD" id="cd17748">
    <property type="entry name" value="BRCT_DNA_ligase_like"/>
    <property type="match status" value="1"/>
</dbReference>
<dbReference type="Pfam" id="PF22745">
    <property type="entry name" value="Nlig-Ia"/>
    <property type="match status" value="1"/>
</dbReference>
<dbReference type="GO" id="GO:0006281">
    <property type="term" value="P:DNA repair"/>
    <property type="evidence" value="ECO:0007669"/>
    <property type="project" value="UniProtKB-KW"/>
</dbReference>
<feature type="binding site" evidence="14">
    <location>
        <position position="411"/>
    </location>
    <ligand>
        <name>Zn(2+)</name>
        <dbReference type="ChEBI" id="CHEBI:29105"/>
    </ligand>
</feature>
<dbReference type="PANTHER" id="PTHR23389:SF9">
    <property type="entry name" value="DNA LIGASE"/>
    <property type="match status" value="1"/>
</dbReference>
<keyword evidence="9 14" id="KW-0460">Magnesium</keyword>
<dbReference type="SUPFAM" id="SSF52113">
    <property type="entry name" value="BRCT domain"/>
    <property type="match status" value="1"/>
</dbReference>
<comment type="catalytic activity">
    <reaction evidence="12 14 15">
        <text>NAD(+) + (deoxyribonucleotide)n-3'-hydroxyl + 5'-phospho-(deoxyribonucleotide)m = (deoxyribonucleotide)n+m + AMP + beta-nicotinamide D-nucleotide.</text>
        <dbReference type="EC" id="6.5.1.2"/>
    </reaction>
</comment>
<evidence type="ECO:0000256" key="3">
    <source>
        <dbReference type="ARBA" id="ARBA00013308"/>
    </source>
</evidence>
<keyword evidence="14" id="KW-0464">Manganese</keyword>
<feature type="binding site" evidence="14">
    <location>
        <begin position="35"/>
        <end position="39"/>
    </location>
    <ligand>
        <name>NAD(+)</name>
        <dbReference type="ChEBI" id="CHEBI:57540"/>
    </ligand>
</feature>
<keyword evidence="10 14" id="KW-0520">NAD</keyword>
<dbReference type="FunFam" id="1.10.150.20:FF:000007">
    <property type="entry name" value="DNA ligase"/>
    <property type="match status" value="1"/>
</dbReference>
<keyword evidence="4 14" id="KW-0436">Ligase</keyword>
<protein>
    <recommendedName>
        <fullName evidence="3 14">DNA ligase</fullName>
        <ecNumber evidence="2 14">6.5.1.2</ecNumber>
    </recommendedName>
    <alternativeName>
        <fullName evidence="14">Polydeoxyribonucleotide synthase [NAD(+)]</fullName>
    </alternativeName>
</protein>